<organism evidence="1 2">
    <name type="scientific">Splendidivirga corallicola</name>
    <dbReference type="NCBI Taxonomy" id="3051826"/>
    <lineage>
        <taxon>Bacteria</taxon>
        <taxon>Pseudomonadati</taxon>
        <taxon>Bacteroidota</taxon>
        <taxon>Cytophagia</taxon>
        <taxon>Cytophagales</taxon>
        <taxon>Splendidivirgaceae</taxon>
        <taxon>Splendidivirga</taxon>
    </lineage>
</organism>
<keyword evidence="2" id="KW-1185">Reference proteome</keyword>
<comment type="caution">
    <text evidence="1">The sequence shown here is derived from an EMBL/GenBank/DDBJ whole genome shotgun (WGS) entry which is preliminary data.</text>
</comment>
<accession>A0ABT8KVT6</accession>
<dbReference type="EMBL" id="JAUJEA010000013">
    <property type="protein sequence ID" value="MDN5204880.1"/>
    <property type="molecule type" value="Genomic_DNA"/>
</dbReference>
<sequence>MTQAALIALEIKEKNSSVGITRDFQGVAMVLFVSSTNDQTNYHYNFAYVS</sequence>
<evidence type="ECO:0000313" key="2">
    <source>
        <dbReference type="Proteomes" id="UP001172082"/>
    </source>
</evidence>
<protein>
    <submittedName>
        <fullName evidence="1">Uncharacterized protein</fullName>
    </submittedName>
</protein>
<proteinExistence type="predicted"/>
<gene>
    <name evidence="1" type="ORF">QQ008_26045</name>
</gene>
<reference evidence="1" key="1">
    <citation type="submission" date="2023-06" db="EMBL/GenBank/DDBJ databases">
        <title>Genomic of Parafulvivirga corallium.</title>
        <authorList>
            <person name="Wang G."/>
        </authorList>
    </citation>
    <scope>NUCLEOTIDE SEQUENCE</scope>
    <source>
        <strain evidence="1">BMA10</strain>
    </source>
</reference>
<name>A0ABT8KVT6_9BACT</name>
<dbReference type="RefSeq" id="WP_346754903.1">
    <property type="nucleotide sequence ID" value="NZ_JAUJEA010000013.1"/>
</dbReference>
<dbReference type="Proteomes" id="UP001172082">
    <property type="component" value="Unassembled WGS sequence"/>
</dbReference>
<evidence type="ECO:0000313" key="1">
    <source>
        <dbReference type="EMBL" id="MDN5204880.1"/>
    </source>
</evidence>